<dbReference type="InterPro" id="IPR023811">
    <property type="entry name" value="CHP04076"/>
</dbReference>
<dbReference type="RefSeq" id="WP_224033846.1">
    <property type="nucleotide sequence ID" value="NZ_AP024849.1"/>
</dbReference>
<protein>
    <recommendedName>
        <fullName evidence="3">TIGR04076 family protein</fullName>
    </recommendedName>
</protein>
<dbReference type="Proteomes" id="UP000824633">
    <property type="component" value="Chromosome"/>
</dbReference>
<accession>A0ABM7T8S5</accession>
<proteinExistence type="predicted"/>
<dbReference type="EMBL" id="AP024849">
    <property type="protein sequence ID" value="BCZ47512.1"/>
    <property type="molecule type" value="Genomic_DNA"/>
</dbReference>
<gene>
    <name evidence="1" type="ORF">psyc5s11_35790</name>
</gene>
<organism evidence="1 2">
    <name type="scientific">Clostridium gelidum</name>
    <dbReference type="NCBI Taxonomy" id="704125"/>
    <lineage>
        <taxon>Bacteria</taxon>
        <taxon>Bacillati</taxon>
        <taxon>Bacillota</taxon>
        <taxon>Clostridia</taxon>
        <taxon>Eubacteriales</taxon>
        <taxon>Clostridiaceae</taxon>
        <taxon>Clostridium</taxon>
    </lineage>
</organism>
<reference evidence="2" key="1">
    <citation type="submission" date="2021-07" db="EMBL/GenBank/DDBJ databases">
        <title>Complete genome sequencing of a Clostridium isolate.</title>
        <authorList>
            <person name="Ueki A."/>
            <person name="Tonouchi A."/>
        </authorList>
    </citation>
    <scope>NUCLEOTIDE SEQUENCE [LARGE SCALE GENOMIC DNA]</scope>
    <source>
        <strain evidence="2">C5S11</strain>
    </source>
</reference>
<evidence type="ECO:0000313" key="2">
    <source>
        <dbReference type="Proteomes" id="UP000824633"/>
    </source>
</evidence>
<dbReference type="NCBIfam" id="TIGR04076">
    <property type="entry name" value="TIGR04076 family protein"/>
    <property type="match status" value="1"/>
</dbReference>
<evidence type="ECO:0008006" key="3">
    <source>
        <dbReference type="Google" id="ProtNLM"/>
    </source>
</evidence>
<keyword evidence="2" id="KW-1185">Reference proteome</keyword>
<sequence length="93" mass="10648">MSEFKECKVKLVVKSSKCELYKAGDKIYLDGAVLNKEKSANVCLTAINAFYPFIYAARKRVTAEQMGFDELTFQCPDCPETVEFTIIQYEEEQ</sequence>
<name>A0ABM7T8S5_9CLOT</name>
<evidence type="ECO:0000313" key="1">
    <source>
        <dbReference type="EMBL" id="BCZ47512.1"/>
    </source>
</evidence>